<dbReference type="FunFam" id="3.80.10.10:FF:000009">
    <property type="entry name" value="F-actin-uncapping protein LRRC16A isoform X1"/>
    <property type="match status" value="1"/>
</dbReference>
<dbReference type="Gene3D" id="3.80.10.10">
    <property type="entry name" value="Ribonuclease Inhibitor"/>
    <property type="match status" value="1"/>
</dbReference>
<organism evidence="12 13">
    <name type="scientific">Scleropages formosus</name>
    <name type="common">Asian bonytongue</name>
    <name type="synonym">Osteoglossum formosum</name>
    <dbReference type="NCBI Taxonomy" id="113540"/>
    <lineage>
        <taxon>Eukaryota</taxon>
        <taxon>Metazoa</taxon>
        <taxon>Chordata</taxon>
        <taxon>Craniata</taxon>
        <taxon>Vertebrata</taxon>
        <taxon>Euteleostomi</taxon>
        <taxon>Actinopterygii</taxon>
        <taxon>Neopterygii</taxon>
        <taxon>Teleostei</taxon>
        <taxon>Osteoglossocephala</taxon>
        <taxon>Osteoglossomorpha</taxon>
        <taxon>Osteoglossiformes</taxon>
        <taxon>Osteoglossidae</taxon>
        <taxon>Scleropages</taxon>
    </lineage>
</organism>
<keyword evidence="13" id="KW-1185">Reference proteome</keyword>
<dbReference type="InterPro" id="IPR051279">
    <property type="entry name" value="PP1-Reg/Actin-Interact_Protein"/>
</dbReference>
<feature type="compositionally biased region" description="Basic and acidic residues" evidence="9">
    <location>
        <begin position="2332"/>
        <end position="2356"/>
    </location>
</feature>
<feature type="region of interest" description="Disordered" evidence="9">
    <location>
        <begin position="136"/>
        <end position="164"/>
    </location>
</feature>
<feature type="compositionally biased region" description="Basic and acidic residues" evidence="9">
    <location>
        <begin position="1434"/>
        <end position="1450"/>
    </location>
</feature>
<evidence type="ECO:0000256" key="5">
    <source>
        <dbReference type="ARBA" id="ARBA00022490"/>
    </source>
</evidence>
<dbReference type="Ensembl" id="ENSSFOT00015075237.1">
    <property type="protein sequence ID" value="ENSSFOP00015046919.1"/>
    <property type="gene ID" value="ENSSFOG00015021744.2"/>
</dbReference>
<dbReference type="Pfam" id="PF17888">
    <property type="entry name" value="Carm_PH"/>
    <property type="match status" value="1"/>
</dbReference>
<name>A0A8C9TEL6_SCLFO</name>
<feature type="compositionally biased region" description="Basic and acidic residues" evidence="9">
    <location>
        <begin position="2275"/>
        <end position="2301"/>
    </location>
</feature>
<feature type="compositionally biased region" description="Polar residues" evidence="9">
    <location>
        <begin position="1196"/>
        <end position="1206"/>
    </location>
</feature>
<keyword evidence="5" id="KW-0963">Cytoplasm</keyword>
<dbReference type="GO" id="GO:0005886">
    <property type="term" value="C:plasma membrane"/>
    <property type="evidence" value="ECO:0007669"/>
    <property type="project" value="UniProtKB-SubCell"/>
</dbReference>
<feature type="region of interest" description="Disordered" evidence="9">
    <location>
        <begin position="2275"/>
        <end position="2433"/>
    </location>
</feature>
<dbReference type="Pfam" id="PF16000">
    <property type="entry name" value="CARMIL_C"/>
    <property type="match status" value="1"/>
</dbReference>
<feature type="compositionally biased region" description="Basic and acidic residues" evidence="9">
    <location>
        <begin position="2035"/>
        <end position="2054"/>
    </location>
</feature>
<comment type="similarity">
    <text evidence="3">Belongs to the CARMIL family.</text>
</comment>
<dbReference type="PANTHER" id="PTHR24112:SF43">
    <property type="entry name" value="CAPPING PROTEIN, ARP2_3 AND MYOSIN-I LINKER PROTEIN 3"/>
    <property type="match status" value="1"/>
</dbReference>
<evidence type="ECO:0000256" key="4">
    <source>
        <dbReference type="ARBA" id="ARBA00022475"/>
    </source>
</evidence>
<feature type="compositionally biased region" description="Polar residues" evidence="9">
    <location>
        <begin position="1274"/>
        <end position="1289"/>
    </location>
</feature>
<dbReference type="SMART" id="SM00368">
    <property type="entry name" value="LRR_RI"/>
    <property type="match status" value="3"/>
</dbReference>
<dbReference type="InterPro" id="IPR041245">
    <property type="entry name" value="CARMIL_PH"/>
</dbReference>
<feature type="compositionally biased region" description="Polar residues" evidence="9">
    <location>
        <begin position="1966"/>
        <end position="1976"/>
    </location>
</feature>
<sequence>MASKEITACSFITVSREITESLRRIIDKSTIKFVRGIKLDTKSGKSEDRILVLTTWRLYLLTAKVPTKVEVTFNFLEIRAMNSFPEHQVVIETDRSSYSLRLQTRDHHDHVVNYISFALSRIFNNSAFAPSFCRSEADPSDGSRKYSPSSETSVETQRACGEARAYTPEHTHTHTHTCQEKTHIHVPQPRSTSMCAYTIPLVKDSGDTNVEETHTFQFIPVPKAVLDSNCSVVFFCVSFYFPSIVSGGFSETYTALCDYNGISCKEEVQWDVDTIYHSQDNREFSLLDFSHLETRDLAVIVASMAYNTWFTKLYCKDMRIGSEVVEQILHTLSKSSSLEELTLENVGLKSDFPQKLSVALSENPASGIHSVNLAHNTLDNQGVSNLIQQVCRLSKGLRLLNLSKTSLSSKGVVSLSQALCSTDEYSNSLLHLDLSKNPGVLSGEDASNLYHFLSQPNCLVHLDLSATDCVVDSLFGPLLQGCCADLSYLNLSRNSFSHRKAKESLPLFRQFFSSAFSLTHVSLASMKLPPEALRALLLGLSSNPHINDLHLDISSCELRSPGAAVIQELFPRVSSIATLDVSDNGLDTDLLSIIPALSRHPSLKHLFLGKNFNIKSRVLDEVLQNLVQLIQEEECGLQSLSLADSRLRSRGTVLVNALGSNTCLRKVDLSGNSLEDLGAKMLGKALQINTTLRSVTWDRNNTTSTGFLDIARALDHNFTLQYMPLPLSDATQAYRNNPEKTEQALTKIQRALLRNNQTQRFSQRQALRLHQGLVTSTAEQVMERLCVRVQQQLSVLRGAGQGEELQAAKQVLKEARNSRALYPSLCELAHVLSVDGPVRQRLDSLAGELAKAADKELQVIVDSMVSLCRELCPLSSSTAERLTPPLSSVTERVSVPRCAIRSALMERAALDIHRAMEEVKLSVVSYLTNSIVDQILQELYSMHKSLTHQVAQVKHWEDDGDGGTGSGSHRHRDSLEMTDEELAASIDTLAIKKRSGRTRRIRPVSTRLSLCDDSSSSTPPSAPPLSSPLSRSASWECLSTLPTQGAPLHHVTRVRPRPPRRHRGGHASLYSHCTENGVVTPIDDGLPDFYTKRVLPDSQLSSLHKAQSLRRKKRRNMLAIFSFRRNRHSTLSNQGTETGGWGGACGDECRTVATAPTGTATENVYTLLQPPRIPGRADSPGEGAEKRVEKQRETEQVGQTEVQSPQDVRLGLEGKPSSLSSRQMSEAARETDRQTHRQTLVDPAADRDSETERQTHGQKVLELTIDSQARMERQTPTQTGTAPTMNRQPGTERWTPKQAAMDGERQGRGAADISADRKAVSERQTHRETGVTPTVDGQSESERLTHRPSEADSTLDRETGAMRQAHRLVDSDLMIDRQSGLERQTYRETGVTPTMDRPSVTERQTYRPIETQLTVDGETRTGRQAHRQVGTELTIDRHTGSERQKHREPEVTSTMDRPSVTERQTYRQTETQQAMDTEARAGRQSYMQVETELTIDRHSGLERQTYKETGVTPTMDRPTVTERQMYRQIEMQPTMDRERGTARQAYRQAGTEQTIDRQSSSERHMYRETGVTPTMDRPSATERQMYRQLEAQQTVDRETRAAKQAYRQVGTELTIDRQSGLQRQTYREPGVTPTMDRPLVTERQTYRQTETQLKMDREAGKGRQAYRHVGADPATDRQIGLERQIHREAVVSPTTDCQPEAVRQIYRPTETQQTVNYETGTGNQSCRHIMAELTIDRQSGLERQTHREVVLSPTMDRHLETERQMGAELAIDRQRGLERHMFREAGVSPTIAKHPGAEIQAHGQLVVEPTVDRETGSERQAYRQAVAQIAMDRQSGTERQLYKEAGNIPTMDRQTERQIYRQTEKDSAVDRQPAMETQTHRHAGMVRQMQRQAGREPALDRQTHSQSGGDPVDGQTHRLAGGNMSMDRQGHTQTGDQMDRQIHKESEGDQAMDRHTYKHAGGDPTIDTQTYRQIGTDSAVDKETFRQTGRDPTMDRQPYRKAAGDTTTDRLSYRQITGDPTMDRQKYRQVGGDPTTDRQVHRQARGDPTMDRQVHRQAGGDPVDRQTYRQTGGDTTMDRQVHRQAGGDPMMDRQVHRQAGGDPVDRQTYRQTGALLTFDRQIRSERQTQRQTVVNQAMDRQGGTDTQRDRRIGEFMPVDRQSSRVPQGLYCQVERHSVSSGLSDRQAGSSTLDRHSERRMVPVTQVDRQKDSVQTDGQPVWDAHAYRRTASENQGDRQTAPDTQTYRRAMSLRLREQQAASETVTVAFTQRGRQDDAPLLAERRRVGGDVDRLVHYGRKPDPPPQSSKPTLAKLRQRHLQETSGVEDVNANGDRDAQRKQTKERLEAAESGKETEVRPPPLPEKPVNVPAPEMSNEKRVPPPSGKTGLRSEVPVPQGEEAVRPPVPVKPQRSKKPLSSDKDGEHAASSGSTPP</sequence>
<evidence type="ECO:0000256" key="8">
    <source>
        <dbReference type="ARBA" id="ARBA00023136"/>
    </source>
</evidence>
<dbReference type="OrthoDB" id="18598at2759"/>
<dbReference type="GO" id="GO:0030027">
    <property type="term" value="C:lamellipodium"/>
    <property type="evidence" value="ECO:0007669"/>
    <property type="project" value="TreeGrafter"/>
</dbReference>
<reference evidence="12" key="3">
    <citation type="submission" date="2025-09" db="UniProtKB">
        <authorList>
            <consortium name="Ensembl"/>
        </authorList>
    </citation>
    <scope>IDENTIFICATION</scope>
</reference>
<feature type="compositionally biased region" description="Basic and acidic residues" evidence="9">
    <location>
        <begin position="1340"/>
        <end position="1360"/>
    </location>
</feature>
<evidence type="ECO:0000313" key="13">
    <source>
        <dbReference type="Proteomes" id="UP000694397"/>
    </source>
</evidence>
<feature type="compositionally biased region" description="Basic and acidic residues" evidence="9">
    <location>
        <begin position="1183"/>
        <end position="1195"/>
    </location>
</feature>
<feature type="region of interest" description="Disordered" evidence="9">
    <location>
        <begin position="2176"/>
        <end position="2200"/>
    </location>
</feature>
<gene>
    <name evidence="12" type="primary">LOC108922769</name>
</gene>
<feature type="region of interest" description="Disordered" evidence="9">
    <location>
        <begin position="1955"/>
        <end position="2106"/>
    </location>
</feature>
<reference evidence="12 13" key="1">
    <citation type="submission" date="2019-04" db="EMBL/GenBank/DDBJ databases">
        <authorList>
            <consortium name="Wellcome Sanger Institute Data Sharing"/>
        </authorList>
    </citation>
    <scope>NUCLEOTIDE SEQUENCE [LARGE SCALE GENOMIC DNA]</scope>
</reference>
<protein>
    <recommendedName>
        <fullName evidence="14">Leucine-rich repeat-containing protein 16B-like</fullName>
    </recommendedName>
</protein>
<evidence type="ECO:0000259" key="11">
    <source>
        <dbReference type="Pfam" id="PF17888"/>
    </source>
</evidence>
<dbReference type="InterPro" id="IPR031943">
    <property type="entry name" value="CARMIL_C"/>
</dbReference>
<dbReference type="GeneTree" id="ENSGT00940000157990"/>
<feature type="compositionally biased region" description="Low complexity" evidence="9">
    <location>
        <begin position="1461"/>
        <end position="1473"/>
    </location>
</feature>
<feature type="compositionally biased region" description="Basic and acidic residues" evidence="9">
    <location>
        <begin position="1979"/>
        <end position="1998"/>
    </location>
</feature>
<feature type="domain" description="CARMIL C-terminal" evidence="10">
    <location>
        <begin position="869"/>
        <end position="1129"/>
    </location>
</feature>
<feature type="region of interest" description="Disordered" evidence="9">
    <location>
        <begin position="1166"/>
        <end position="1476"/>
    </location>
</feature>
<evidence type="ECO:0000256" key="6">
    <source>
        <dbReference type="ARBA" id="ARBA00022614"/>
    </source>
</evidence>
<dbReference type="SUPFAM" id="SSF52047">
    <property type="entry name" value="RNI-like"/>
    <property type="match status" value="2"/>
</dbReference>
<comment type="subcellular location">
    <subcellularLocation>
        <location evidence="1">Cell membrane</location>
    </subcellularLocation>
    <subcellularLocation>
        <location evidence="2">Cytoplasm</location>
    </subcellularLocation>
</comment>
<feature type="compositionally biased region" description="Basic and acidic residues" evidence="9">
    <location>
        <begin position="1893"/>
        <end position="1903"/>
    </location>
</feature>
<evidence type="ECO:0000313" key="12">
    <source>
        <dbReference type="Ensembl" id="ENSSFOP00015046919.1"/>
    </source>
</evidence>
<feature type="compositionally biased region" description="Basic and acidic residues" evidence="9">
    <location>
        <begin position="1244"/>
        <end position="1255"/>
    </location>
</feature>
<dbReference type="GO" id="GO:0016477">
    <property type="term" value="P:cell migration"/>
    <property type="evidence" value="ECO:0007669"/>
    <property type="project" value="TreeGrafter"/>
</dbReference>
<feature type="compositionally biased region" description="Basic and acidic residues" evidence="9">
    <location>
        <begin position="1314"/>
        <end position="1329"/>
    </location>
</feature>
<evidence type="ECO:0000256" key="9">
    <source>
        <dbReference type="SAM" id="MobiDB-lite"/>
    </source>
</evidence>
<dbReference type="InterPro" id="IPR032675">
    <property type="entry name" value="LRR_dom_sf"/>
</dbReference>
<keyword evidence="7" id="KW-0677">Repeat</keyword>
<dbReference type="GO" id="GO:0005737">
    <property type="term" value="C:cytoplasm"/>
    <property type="evidence" value="ECO:0007669"/>
    <property type="project" value="UniProtKB-SubCell"/>
</dbReference>
<dbReference type="GO" id="GO:0034315">
    <property type="term" value="P:regulation of Arp2/3 complex-mediated actin nucleation"/>
    <property type="evidence" value="ECO:0007669"/>
    <property type="project" value="TreeGrafter"/>
</dbReference>
<keyword evidence="4" id="KW-1003">Cell membrane</keyword>
<keyword evidence="6" id="KW-0433">Leucine-rich repeat</keyword>
<evidence type="ECO:0000256" key="2">
    <source>
        <dbReference type="ARBA" id="ARBA00004496"/>
    </source>
</evidence>
<dbReference type="InterPro" id="IPR011993">
    <property type="entry name" value="PH-like_dom_sf"/>
</dbReference>
<feature type="compositionally biased region" description="Polar residues" evidence="9">
    <location>
        <begin position="146"/>
        <end position="156"/>
    </location>
</feature>
<evidence type="ECO:0000256" key="7">
    <source>
        <dbReference type="ARBA" id="ARBA00022737"/>
    </source>
</evidence>
<feature type="region of interest" description="Disordered" evidence="9">
    <location>
        <begin position="2126"/>
        <end position="2147"/>
    </location>
</feature>
<evidence type="ECO:0008006" key="14">
    <source>
        <dbReference type="Google" id="ProtNLM"/>
    </source>
</evidence>
<proteinExistence type="inferred from homology"/>
<evidence type="ECO:0000259" key="10">
    <source>
        <dbReference type="Pfam" id="PF16000"/>
    </source>
</evidence>
<accession>A0A8C9TEL6</accession>
<dbReference type="Gene3D" id="2.30.29.30">
    <property type="entry name" value="Pleckstrin-homology domain (PH domain)/Phosphotyrosine-binding domain (PTB)"/>
    <property type="match status" value="1"/>
</dbReference>
<feature type="domain" description="CARMIL pleckstrin homology" evidence="11">
    <location>
        <begin position="31"/>
        <end position="124"/>
    </location>
</feature>
<feature type="compositionally biased region" description="Low complexity" evidence="9">
    <location>
        <begin position="1005"/>
        <end position="1019"/>
    </location>
</feature>
<dbReference type="Proteomes" id="UP000694397">
    <property type="component" value="Chromosome 9"/>
</dbReference>
<reference evidence="12" key="2">
    <citation type="submission" date="2025-08" db="UniProtKB">
        <authorList>
            <consortium name="Ensembl"/>
        </authorList>
    </citation>
    <scope>IDENTIFICATION</scope>
</reference>
<feature type="region of interest" description="Disordered" evidence="9">
    <location>
        <begin position="995"/>
        <end position="1029"/>
    </location>
</feature>
<dbReference type="PANTHER" id="PTHR24112">
    <property type="entry name" value="LEUCINE-RICH REPEAT, ISOFORM F-RELATED"/>
    <property type="match status" value="1"/>
</dbReference>
<feature type="compositionally biased region" description="Polar residues" evidence="9">
    <location>
        <begin position="2178"/>
        <end position="2191"/>
    </location>
</feature>
<feature type="region of interest" description="Disordered" evidence="9">
    <location>
        <begin position="1862"/>
        <end position="1939"/>
    </location>
</feature>
<keyword evidence="8" id="KW-0472">Membrane</keyword>
<evidence type="ECO:0000256" key="3">
    <source>
        <dbReference type="ARBA" id="ARBA00007298"/>
    </source>
</evidence>
<evidence type="ECO:0000256" key="1">
    <source>
        <dbReference type="ARBA" id="ARBA00004236"/>
    </source>
</evidence>